<dbReference type="Pfam" id="PF00078">
    <property type="entry name" value="RVT_1"/>
    <property type="match status" value="1"/>
</dbReference>
<dbReference type="Gene3D" id="3.30.70.270">
    <property type="match status" value="2"/>
</dbReference>
<dbReference type="SUPFAM" id="SSF56672">
    <property type="entry name" value="DNA/RNA polymerases"/>
    <property type="match status" value="2"/>
</dbReference>
<proteinExistence type="predicted"/>
<organism evidence="2 3">
    <name type="scientific">Aduncisulcus paluster</name>
    <dbReference type="NCBI Taxonomy" id="2918883"/>
    <lineage>
        <taxon>Eukaryota</taxon>
        <taxon>Metamonada</taxon>
        <taxon>Carpediemonas-like organisms</taxon>
        <taxon>Aduncisulcus</taxon>
    </lineage>
</organism>
<dbReference type="InterPro" id="IPR043502">
    <property type="entry name" value="DNA/RNA_pol_sf"/>
</dbReference>
<gene>
    <name evidence="2" type="ORF">ADUPG1_006378</name>
</gene>
<dbReference type="Gene3D" id="3.10.10.10">
    <property type="entry name" value="HIV Type 1 Reverse Transcriptase, subunit A, domain 1"/>
    <property type="match status" value="1"/>
</dbReference>
<dbReference type="EMBL" id="BQXS01009949">
    <property type="protein sequence ID" value="GKT32171.1"/>
    <property type="molecule type" value="Genomic_DNA"/>
</dbReference>
<comment type="caution">
    <text evidence="2">The sequence shown here is derived from an EMBL/GenBank/DDBJ whole genome shotgun (WGS) entry which is preliminary data.</text>
</comment>
<dbReference type="Proteomes" id="UP001057375">
    <property type="component" value="Unassembled WGS sequence"/>
</dbReference>
<dbReference type="PANTHER" id="PTHR37984:SF5">
    <property type="entry name" value="PROTEIN NYNRIN-LIKE"/>
    <property type="match status" value="1"/>
</dbReference>
<dbReference type="CDD" id="cd01647">
    <property type="entry name" value="RT_LTR"/>
    <property type="match status" value="1"/>
</dbReference>
<keyword evidence="3" id="KW-1185">Reference proteome</keyword>
<dbReference type="PANTHER" id="PTHR37984">
    <property type="entry name" value="PROTEIN CBG26694"/>
    <property type="match status" value="1"/>
</dbReference>
<reference evidence="2" key="1">
    <citation type="submission" date="2022-03" db="EMBL/GenBank/DDBJ databases">
        <title>Draft genome sequence of Aduncisulcus paluster, a free-living microaerophilic Fornicata.</title>
        <authorList>
            <person name="Yuyama I."/>
            <person name="Kume K."/>
            <person name="Tamura T."/>
            <person name="Inagaki Y."/>
            <person name="Hashimoto T."/>
        </authorList>
    </citation>
    <scope>NUCLEOTIDE SEQUENCE</scope>
    <source>
        <strain evidence="2">NY0171</strain>
    </source>
</reference>
<name>A0ABQ5KI28_9EUKA</name>
<accession>A0ABQ5KI28</accession>
<dbReference type="InterPro" id="IPR000477">
    <property type="entry name" value="RT_dom"/>
</dbReference>
<evidence type="ECO:0000259" key="1">
    <source>
        <dbReference type="PROSITE" id="PS50878"/>
    </source>
</evidence>
<evidence type="ECO:0000313" key="3">
    <source>
        <dbReference type="Proteomes" id="UP001057375"/>
    </source>
</evidence>
<feature type="domain" description="Reverse transcriptase" evidence="1">
    <location>
        <begin position="307"/>
        <end position="486"/>
    </location>
</feature>
<sequence length="500" mass="57847">MERIKKTNLKLNEKKCVVGAMQIRYLGYILSEEGRRIDPERIEALEKIKIPQSKKDVRSLLGMINFCRDYIPNCSQITASLSKMIHKDVEFVWTSEQQTAFDSVLRILKSAPPLSLIRDDQETSIKHVAGEDNGVADALSRLLEIKKQKKKETLHFIKEGAKILSDDSLQMKILAEQKKKWQALAIPEESKVDSPYFDLSVWTTEQPLFKLQQLDEEQDVVIDSEDDDEDIVEFVESQDMLKSEDVEIQVMMHQAFKEYHETVKSLEPARVHPVVLELIGGAKEVAQPPRKVPYHYQELEREMITDLLKKGFRKSSSSFASPILLVPKKNGQMHMCIDYRELNKLLVHNRHPIPRPEDLFQILQGKSWFASFDIKNGYYACTLARESQEITAFCTPFGLYEWLRLPFGLKIAPAYFQRIMTDMLGDLRSQGVVVYLDDILICAETKEKLVELVKEVLRRLQEKNSIINVGKSFVGKQKIRFLGFEFSEEGKRIVEDEFKR</sequence>
<dbReference type="PROSITE" id="PS50878">
    <property type="entry name" value="RT_POL"/>
    <property type="match status" value="1"/>
</dbReference>
<dbReference type="InterPro" id="IPR043128">
    <property type="entry name" value="Rev_trsase/Diguanyl_cyclase"/>
</dbReference>
<evidence type="ECO:0000313" key="2">
    <source>
        <dbReference type="EMBL" id="GKT32171.1"/>
    </source>
</evidence>
<dbReference type="InterPro" id="IPR050951">
    <property type="entry name" value="Retrovirus_Pol_polyprotein"/>
</dbReference>
<protein>
    <recommendedName>
        <fullName evidence="1">Reverse transcriptase domain-containing protein</fullName>
    </recommendedName>
</protein>